<proteinExistence type="predicted"/>
<feature type="domain" description="Ribonuclease H1 N-terminal" evidence="1">
    <location>
        <begin position="115"/>
        <end position="156"/>
    </location>
</feature>
<dbReference type="Pfam" id="PF01693">
    <property type="entry name" value="Cauli_VI"/>
    <property type="match status" value="1"/>
</dbReference>
<dbReference type="Proteomes" id="UP001175228">
    <property type="component" value="Unassembled WGS sequence"/>
</dbReference>
<dbReference type="InterPro" id="IPR009027">
    <property type="entry name" value="Ribosomal_bL9/RNase_H1_N"/>
</dbReference>
<dbReference type="InterPro" id="IPR011320">
    <property type="entry name" value="RNase_H1_N"/>
</dbReference>
<dbReference type="AlphaFoldDB" id="A0AA39PSB1"/>
<reference evidence="2" key="1">
    <citation type="submission" date="2023-06" db="EMBL/GenBank/DDBJ databases">
        <authorList>
            <consortium name="Lawrence Berkeley National Laboratory"/>
            <person name="Ahrendt S."/>
            <person name="Sahu N."/>
            <person name="Indic B."/>
            <person name="Wong-Bajracharya J."/>
            <person name="Merenyi Z."/>
            <person name="Ke H.-M."/>
            <person name="Monk M."/>
            <person name="Kocsube S."/>
            <person name="Drula E."/>
            <person name="Lipzen A."/>
            <person name="Balint B."/>
            <person name="Henrissat B."/>
            <person name="Andreopoulos B."/>
            <person name="Martin F.M."/>
            <person name="Harder C.B."/>
            <person name="Rigling D."/>
            <person name="Ford K.L."/>
            <person name="Foster G.D."/>
            <person name="Pangilinan J."/>
            <person name="Papanicolaou A."/>
            <person name="Barry K."/>
            <person name="LaButti K."/>
            <person name="Viragh M."/>
            <person name="Koriabine M."/>
            <person name="Yan M."/>
            <person name="Riley R."/>
            <person name="Champramary S."/>
            <person name="Plett K.L."/>
            <person name="Tsai I.J."/>
            <person name="Slot J."/>
            <person name="Sipos G."/>
            <person name="Plett J."/>
            <person name="Nagy L.G."/>
            <person name="Grigoriev I.V."/>
        </authorList>
    </citation>
    <scope>NUCLEOTIDE SEQUENCE</scope>
    <source>
        <strain evidence="2">HWK02</strain>
    </source>
</reference>
<accession>A0AA39PSB1</accession>
<evidence type="ECO:0000313" key="3">
    <source>
        <dbReference type="Proteomes" id="UP001175228"/>
    </source>
</evidence>
<comment type="caution">
    <text evidence="2">The sequence shown here is derived from an EMBL/GenBank/DDBJ whole genome shotgun (WGS) entry which is preliminary data.</text>
</comment>
<protein>
    <recommendedName>
        <fullName evidence="1">Ribonuclease H1 N-terminal domain-containing protein</fullName>
    </recommendedName>
</protein>
<dbReference type="SUPFAM" id="SSF55658">
    <property type="entry name" value="L9 N-domain-like"/>
    <property type="match status" value="1"/>
</dbReference>
<keyword evidence="3" id="KW-1185">Reference proteome</keyword>
<dbReference type="EMBL" id="JAUEPU010000039">
    <property type="protein sequence ID" value="KAK0488333.1"/>
    <property type="molecule type" value="Genomic_DNA"/>
</dbReference>
<evidence type="ECO:0000259" key="1">
    <source>
        <dbReference type="Pfam" id="PF01693"/>
    </source>
</evidence>
<sequence>MTAPVGQAGSPLLAVHCSNCTFPNVVAASAIPTMVALVVSTTSRGPPAHATGQAPATCSASSPYMTMDGTGSPSAAHLPHVAAAPASVTPAPVTPPAYAPGQPQPGASAGPDGSWYVVVKGHSVGVFKGWQIVSSLVTSVGCACYFWLGTRIAAQAAFDEAFTMGTMEVLY</sequence>
<gene>
    <name evidence="2" type="ORF">EDD18DRAFT_1359596</name>
</gene>
<name>A0AA39PSB1_9AGAR</name>
<evidence type="ECO:0000313" key="2">
    <source>
        <dbReference type="EMBL" id="KAK0488333.1"/>
    </source>
</evidence>
<organism evidence="2 3">
    <name type="scientific">Armillaria luteobubalina</name>
    <dbReference type="NCBI Taxonomy" id="153913"/>
    <lineage>
        <taxon>Eukaryota</taxon>
        <taxon>Fungi</taxon>
        <taxon>Dikarya</taxon>
        <taxon>Basidiomycota</taxon>
        <taxon>Agaricomycotina</taxon>
        <taxon>Agaricomycetes</taxon>
        <taxon>Agaricomycetidae</taxon>
        <taxon>Agaricales</taxon>
        <taxon>Marasmiineae</taxon>
        <taxon>Physalacriaceae</taxon>
        <taxon>Armillaria</taxon>
    </lineage>
</organism>